<dbReference type="RefSeq" id="WP_013453332.1">
    <property type="nucleotide sequence ID" value="NC_014759.1"/>
</dbReference>
<dbReference type="SUPFAM" id="SSF88723">
    <property type="entry name" value="PIN domain-like"/>
    <property type="match status" value="1"/>
</dbReference>
<evidence type="ECO:0000259" key="1">
    <source>
        <dbReference type="Pfam" id="PF13470"/>
    </source>
</evidence>
<name>E4TKL7_MARTH</name>
<gene>
    <name evidence="2" type="ordered locus">Ftrac_1188</name>
</gene>
<sequence>MKVFLDANILVSVLNKEFPLFNHTARILSLAGQSHFHFYTSPICLAIAFYFASKKVSESKAKEKIFLLCKHVSIADADQRGVEKALSNKKINDLEDGFEYYAAERVDCSVILTENKEDFYFSEIEVLNSSEFIANKI</sequence>
<dbReference type="eggNOG" id="COG1848">
    <property type="taxonomic scope" value="Bacteria"/>
</dbReference>
<dbReference type="HOGENOM" id="CLU_124456_3_1_10"/>
<proteinExistence type="predicted"/>
<reference evidence="2 3" key="1">
    <citation type="journal article" date="2011" name="Stand. Genomic Sci.">
        <title>Complete genome sequence of Marivirga tractuosa type strain (H-43).</title>
        <authorList>
            <person name="Pagani I."/>
            <person name="Chertkov O."/>
            <person name="Lapidus A."/>
            <person name="Lucas S."/>
            <person name="Del Rio T.G."/>
            <person name="Tice H."/>
            <person name="Copeland A."/>
            <person name="Cheng J.F."/>
            <person name="Nolan M."/>
            <person name="Saunders E."/>
            <person name="Pitluck S."/>
            <person name="Held B."/>
            <person name="Goodwin L."/>
            <person name="Liolios K."/>
            <person name="Ovchinikova G."/>
            <person name="Ivanova N."/>
            <person name="Mavromatis K."/>
            <person name="Pati A."/>
            <person name="Chen A."/>
            <person name="Palaniappan K."/>
            <person name="Land M."/>
            <person name="Hauser L."/>
            <person name="Jeffries C.D."/>
            <person name="Detter J.C."/>
            <person name="Han C."/>
            <person name="Tapia R."/>
            <person name="Ngatchou-Djao O.D."/>
            <person name="Rohde M."/>
            <person name="Goker M."/>
            <person name="Spring S."/>
            <person name="Sikorski J."/>
            <person name="Woyke T."/>
            <person name="Bristow J."/>
            <person name="Eisen J.A."/>
            <person name="Markowitz V."/>
            <person name="Hugenholtz P."/>
            <person name="Klenk H.P."/>
            <person name="Kyrpides N.C."/>
        </authorList>
    </citation>
    <scope>NUCLEOTIDE SEQUENCE [LARGE SCALE GENOMIC DNA]</scope>
    <source>
        <strain evidence="3">ATCC 23168 / DSM 4126 / NBRC 15989 / NCIMB 1408 / VKM B-1430 / H-43</strain>
    </source>
</reference>
<keyword evidence="3" id="KW-1185">Reference proteome</keyword>
<dbReference type="STRING" id="643867.Ftrac_1188"/>
<organism evidence="2 3">
    <name type="scientific">Marivirga tractuosa (strain ATCC 23168 / DSM 4126 / NBRC 15989 / NCIMB 1408 / VKM B-1430 / H-43)</name>
    <name type="common">Microscilla tractuosa</name>
    <name type="synonym">Flexibacter tractuosus</name>
    <dbReference type="NCBI Taxonomy" id="643867"/>
    <lineage>
        <taxon>Bacteria</taxon>
        <taxon>Pseudomonadati</taxon>
        <taxon>Bacteroidota</taxon>
        <taxon>Cytophagia</taxon>
        <taxon>Cytophagales</taxon>
        <taxon>Marivirgaceae</taxon>
        <taxon>Marivirga</taxon>
    </lineage>
</organism>
<dbReference type="AlphaFoldDB" id="E4TKL7"/>
<protein>
    <submittedName>
        <fullName evidence="2">PilT domain-containing protein</fullName>
    </submittedName>
</protein>
<dbReference type="InterPro" id="IPR002716">
    <property type="entry name" value="PIN_dom"/>
</dbReference>
<evidence type="ECO:0000313" key="3">
    <source>
        <dbReference type="Proteomes" id="UP000008720"/>
    </source>
</evidence>
<dbReference type="Pfam" id="PF13470">
    <property type="entry name" value="PIN_3"/>
    <property type="match status" value="1"/>
</dbReference>
<dbReference type="OrthoDB" id="1148871at2"/>
<feature type="domain" description="PIN" evidence="1">
    <location>
        <begin position="2"/>
        <end position="116"/>
    </location>
</feature>
<dbReference type="Proteomes" id="UP000008720">
    <property type="component" value="Chromosome"/>
</dbReference>
<dbReference type="Gene3D" id="3.40.50.1010">
    <property type="entry name" value="5'-nuclease"/>
    <property type="match status" value="1"/>
</dbReference>
<dbReference type="EMBL" id="CP002349">
    <property type="protein sequence ID" value="ADR21183.1"/>
    <property type="molecule type" value="Genomic_DNA"/>
</dbReference>
<accession>E4TKL7</accession>
<dbReference type="InterPro" id="IPR029060">
    <property type="entry name" value="PIN-like_dom_sf"/>
</dbReference>
<dbReference type="KEGG" id="mtt:Ftrac_1188"/>
<evidence type="ECO:0000313" key="2">
    <source>
        <dbReference type="EMBL" id="ADR21183.1"/>
    </source>
</evidence>
<dbReference type="CDD" id="cd09854">
    <property type="entry name" value="PIN_VapC-like"/>
    <property type="match status" value="1"/>
</dbReference>